<reference evidence="1" key="1">
    <citation type="submission" date="2018-05" db="EMBL/GenBank/DDBJ databases">
        <authorList>
            <person name="Lanie J.A."/>
            <person name="Ng W.-L."/>
            <person name="Kazmierczak K.M."/>
            <person name="Andrzejewski T.M."/>
            <person name="Davidsen T.M."/>
            <person name="Wayne K.J."/>
            <person name="Tettelin H."/>
            <person name="Glass J.I."/>
            <person name="Rusch D."/>
            <person name="Podicherti R."/>
            <person name="Tsui H.-C.T."/>
            <person name="Winkler M.E."/>
        </authorList>
    </citation>
    <scope>NUCLEOTIDE SEQUENCE</scope>
</reference>
<evidence type="ECO:0000313" key="1">
    <source>
        <dbReference type="EMBL" id="SVB21772.1"/>
    </source>
</evidence>
<proteinExistence type="predicted"/>
<accession>A0A382C7K2</accession>
<sequence length="34" mass="4096">MADFIGFQSPHLNHSDLDIFDYFILKKRTDYLHP</sequence>
<gene>
    <name evidence="1" type="ORF">METZ01_LOCUS174626</name>
</gene>
<dbReference type="EMBL" id="UINC01033071">
    <property type="protein sequence ID" value="SVB21772.1"/>
    <property type="molecule type" value="Genomic_DNA"/>
</dbReference>
<dbReference type="AlphaFoldDB" id="A0A382C7K2"/>
<protein>
    <submittedName>
        <fullName evidence="1">Uncharacterized protein</fullName>
    </submittedName>
</protein>
<organism evidence="1">
    <name type="scientific">marine metagenome</name>
    <dbReference type="NCBI Taxonomy" id="408172"/>
    <lineage>
        <taxon>unclassified sequences</taxon>
        <taxon>metagenomes</taxon>
        <taxon>ecological metagenomes</taxon>
    </lineage>
</organism>
<name>A0A382C7K2_9ZZZZ</name>